<reference evidence="10 11" key="1">
    <citation type="submission" date="2019-06" db="EMBL/GenBank/DDBJ databases">
        <title>Aeromicrobium sp. nov., isolated from a maize field.</title>
        <authorList>
            <person name="Lin S.-Y."/>
            <person name="Tsai C.-F."/>
            <person name="Young C.-C."/>
        </authorList>
    </citation>
    <scope>NUCLEOTIDE SEQUENCE [LARGE SCALE GENOMIC DNA]</scope>
    <source>
        <strain evidence="10 11">CC-CFT486</strain>
    </source>
</reference>
<evidence type="ECO:0000256" key="1">
    <source>
        <dbReference type="ARBA" id="ARBA00004370"/>
    </source>
</evidence>
<dbReference type="Pfam" id="PF03799">
    <property type="entry name" value="FtsQ_DivIB_C"/>
    <property type="match status" value="1"/>
</dbReference>
<evidence type="ECO:0000256" key="3">
    <source>
        <dbReference type="ARBA" id="ARBA00022618"/>
    </source>
</evidence>
<evidence type="ECO:0000259" key="9">
    <source>
        <dbReference type="PROSITE" id="PS51779"/>
    </source>
</evidence>
<feature type="transmembrane region" description="Helical" evidence="8">
    <location>
        <begin position="21"/>
        <end position="40"/>
    </location>
</feature>
<keyword evidence="6 8" id="KW-0472">Membrane</keyword>
<dbReference type="PROSITE" id="PS51779">
    <property type="entry name" value="POTRA"/>
    <property type="match status" value="1"/>
</dbReference>
<dbReference type="InterPro" id="IPR050487">
    <property type="entry name" value="FtsQ_DivIB"/>
</dbReference>
<organism evidence="10 11">
    <name type="scientific">Aeromicrobium terrae</name>
    <dbReference type="NCBI Taxonomy" id="2498846"/>
    <lineage>
        <taxon>Bacteria</taxon>
        <taxon>Bacillati</taxon>
        <taxon>Actinomycetota</taxon>
        <taxon>Actinomycetes</taxon>
        <taxon>Propionibacteriales</taxon>
        <taxon>Nocardioidaceae</taxon>
        <taxon>Aeromicrobium</taxon>
    </lineage>
</organism>
<comment type="caution">
    <text evidence="10">The sequence shown here is derived from an EMBL/GenBank/DDBJ whole genome shotgun (WGS) entry which is preliminary data.</text>
</comment>
<evidence type="ECO:0000256" key="7">
    <source>
        <dbReference type="ARBA" id="ARBA00023306"/>
    </source>
</evidence>
<evidence type="ECO:0000256" key="2">
    <source>
        <dbReference type="ARBA" id="ARBA00022475"/>
    </source>
</evidence>
<dbReference type="Proteomes" id="UP000321571">
    <property type="component" value="Unassembled WGS sequence"/>
</dbReference>
<proteinExistence type="predicted"/>
<keyword evidence="2" id="KW-1003">Cell membrane</keyword>
<dbReference type="Gene3D" id="3.10.20.310">
    <property type="entry name" value="membrane protein fhac"/>
    <property type="match status" value="1"/>
</dbReference>
<dbReference type="Pfam" id="PF08478">
    <property type="entry name" value="POTRA_1"/>
    <property type="match status" value="1"/>
</dbReference>
<name>A0A5C8NPS1_9ACTN</name>
<protein>
    <submittedName>
        <fullName evidence="10">FtsQ-type POTRA domain-containing protein</fullName>
    </submittedName>
</protein>
<dbReference type="InterPro" id="IPR034746">
    <property type="entry name" value="POTRA"/>
</dbReference>
<dbReference type="RefSeq" id="WP_147682915.1">
    <property type="nucleotide sequence ID" value="NZ_VDUX01000001.1"/>
</dbReference>
<feature type="domain" description="POTRA" evidence="9">
    <location>
        <begin position="44"/>
        <end position="112"/>
    </location>
</feature>
<dbReference type="GO" id="GO:0005886">
    <property type="term" value="C:plasma membrane"/>
    <property type="evidence" value="ECO:0007669"/>
    <property type="project" value="TreeGrafter"/>
</dbReference>
<sequence>MSEERFAEKVRDDKRRRLRRTGLVVLSIVVAATLVWVVWFSQVLAVQTVKVEGVTTLKAAQVRSQAAVRLGEPLVRVDTAQIESRVAGIPRVQKAVVSRKWPHTLVIRVQERKAVAWVRDGLQVRLIDKYGIDFRTLDKQPKSLMEIDVTAFEARERQQSLEAAATVIELIRTSDPALYKQVQAVSADTKDSVELNLTKGRTVVWGSAAKGEQKIRVLRPLLKIKARGYDVSAPEQPTTKP</sequence>
<evidence type="ECO:0000313" key="11">
    <source>
        <dbReference type="Proteomes" id="UP000321571"/>
    </source>
</evidence>
<keyword evidence="4 8" id="KW-0812">Transmembrane</keyword>
<dbReference type="EMBL" id="VDUX01000001">
    <property type="protein sequence ID" value="TXL62841.1"/>
    <property type="molecule type" value="Genomic_DNA"/>
</dbReference>
<evidence type="ECO:0000256" key="4">
    <source>
        <dbReference type="ARBA" id="ARBA00022692"/>
    </source>
</evidence>
<evidence type="ECO:0000256" key="8">
    <source>
        <dbReference type="SAM" id="Phobius"/>
    </source>
</evidence>
<evidence type="ECO:0000256" key="6">
    <source>
        <dbReference type="ARBA" id="ARBA00023136"/>
    </source>
</evidence>
<dbReference type="OrthoDB" id="9790760at2"/>
<keyword evidence="3" id="KW-0132">Cell division</keyword>
<dbReference type="AlphaFoldDB" id="A0A5C8NPS1"/>
<dbReference type="PANTHER" id="PTHR37820">
    <property type="entry name" value="CELL DIVISION PROTEIN DIVIB"/>
    <property type="match status" value="1"/>
</dbReference>
<keyword evidence="11" id="KW-1185">Reference proteome</keyword>
<dbReference type="PANTHER" id="PTHR37820:SF1">
    <property type="entry name" value="CELL DIVISION PROTEIN FTSQ"/>
    <property type="match status" value="1"/>
</dbReference>
<comment type="subcellular location">
    <subcellularLocation>
        <location evidence="1">Membrane</location>
    </subcellularLocation>
</comment>
<dbReference type="InterPro" id="IPR005548">
    <property type="entry name" value="Cell_div_FtsQ/DivIB_C"/>
</dbReference>
<accession>A0A5C8NPS1</accession>
<evidence type="ECO:0000313" key="10">
    <source>
        <dbReference type="EMBL" id="TXL62841.1"/>
    </source>
</evidence>
<dbReference type="GO" id="GO:0051301">
    <property type="term" value="P:cell division"/>
    <property type="evidence" value="ECO:0007669"/>
    <property type="project" value="UniProtKB-KW"/>
</dbReference>
<keyword evidence="5 8" id="KW-1133">Transmembrane helix</keyword>
<dbReference type="InterPro" id="IPR013685">
    <property type="entry name" value="POTRA_FtsQ_type"/>
</dbReference>
<evidence type="ECO:0000256" key="5">
    <source>
        <dbReference type="ARBA" id="ARBA00022989"/>
    </source>
</evidence>
<keyword evidence="7" id="KW-0131">Cell cycle</keyword>
<gene>
    <name evidence="10" type="ORF">FHP06_00920</name>
</gene>